<dbReference type="EC" id="2.5.1.87" evidence="5"/>
<keyword evidence="11" id="KW-0472">Membrane</keyword>
<dbReference type="SUPFAM" id="SSF64005">
    <property type="entry name" value="Undecaprenyl diphosphate synthase"/>
    <property type="match status" value="1"/>
</dbReference>
<evidence type="ECO:0000256" key="4">
    <source>
        <dbReference type="ARBA" id="ARBA00005432"/>
    </source>
</evidence>
<feature type="region of interest" description="Disordered" evidence="13">
    <location>
        <begin position="109"/>
        <end position="144"/>
    </location>
</feature>
<evidence type="ECO:0000313" key="14">
    <source>
        <dbReference type="EMBL" id="KAJ7783741.1"/>
    </source>
</evidence>
<accession>A0AAD7P1E8</accession>
<keyword evidence="8" id="KW-0256">Endoplasmic reticulum</keyword>
<dbReference type="Gene3D" id="3.40.1180.10">
    <property type="entry name" value="Decaprenyl diphosphate synthase-like"/>
    <property type="match status" value="1"/>
</dbReference>
<keyword evidence="9" id="KW-0460">Magnesium</keyword>
<evidence type="ECO:0000256" key="7">
    <source>
        <dbReference type="ARBA" id="ARBA00022692"/>
    </source>
</evidence>
<gene>
    <name evidence="14" type="ORF">DFH07DRAFT_788955</name>
</gene>
<evidence type="ECO:0000256" key="2">
    <source>
        <dbReference type="ARBA" id="ARBA00004586"/>
    </source>
</evidence>
<evidence type="ECO:0000256" key="10">
    <source>
        <dbReference type="ARBA" id="ARBA00022989"/>
    </source>
</evidence>
<keyword evidence="10" id="KW-1133">Transmembrane helix</keyword>
<dbReference type="PANTHER" id="PTHR21528:SF0">
    <property type="entry name" value="DEHYDRODOLICHYL DIPHOSPHATE SYNTHASE COMPLEX SUBUNIT NUS1"/>
    <property type="match status" value="1"/>
</dbReference>
<evidence type="ECO:0000256" key="11">
    <source>
        <dbReference type="ARBA" id="ARBA00023136"/>
    </source>
</evidence>
<dbReference type="InterPro" id="IPR036424">
    <property type="entry name" value="UPP_synth-like_sf"/>
</dbReference>
<comment type="subcellular location">
    <subcellularLocation>
        <location evidence="2">Endoplasmic reticulum membrane</location>
    </subcellularLocation>
</comment>
<sequence length="322" mass="36463">MAILESILLRIVHSFHFLVVLLTAFRHRFQRTPPLPLQVTRRRTPRHLALLLVSDSSHNSAITQEVLLENVTRTVGWCRAVGIEKLTIFDNEGVLVDCADQISQRASIDADGYDSESDVEYPLTPPPSDYSESRPLSPEDSDSFHKETSVLTIRLHEIPRKQTSKYGLKKRSPKREKLDVDTKPPLTLCIASRQCSKPAIAAAATSLARRRARTTDANQQLNLTVESLNSVLEGPHSLSAPDFLIVHHLRRLDLLPPPLELHGFPPWQIRLTEIHHCYKQQPLLEWLNLSKKSPKDAPEMLTEIDFRTALDEFAGAEMRFGK</sequence>
<comment type="catalytic activity">
    <reaction evidence="12">
        <text>n isopentenyl diphosphate + (2E,6E)-farnesyl diphosphate = a di-trans,poly-cis-polyprenyl diphosphate + n diphosphate</text>
        <dbReference type="Rhea" id="RHEA:53008"/>
        <dbReference type="Rhea" id="RHEA-COMP:19494"/>
        <dbReference type="ChEBI" id="CHEBI:33019"/>
        <dbReference type="ChEBI" id="CHEBI:128769"/>
        <dbReference type="ChEBI" id="CHEBI:136960"/>
        <dbReference type="ChEBI" id="CHEBI:175763"/>
        <dbReference type="EC" id="2.5.1.87"/>
    </reaction>
</comment>
<evidence type="ECO:0000256" key="5">
    <source>
        <dbReference type="ARBA" id="ARBA00012596"/>
    </source>
</evidence>
<protein>
    <recommendedName>
        <fullName evidence="5">ditrans,polycis-polyprenyl diphosphate synthase [(2E,6E)-farnesyldiphosphate specific]</fullName>
        <ecNumber evidence="5">2.5.1.87</ecNumber>
    </recommendedName>
</protein>
<dbReference type="GO" id="GO:0045547">
    <property type="term" value="F:ditrans,polycis-polyprenyl diphosphate synthase [(2E,6E)-farnesyl diphosphate specific] activity"/>
    <property type="evidence" value="ECO:0007669"/>
    <property type="project" value="UniProtKB-EC"/>
</dbReference>
<dbReference type="EMBL" id="JARJLG010000002">
    <property type="protein sequence ID" value="KAJ7783741.1"/>
    <property type="molecule type" value="Genomic_DNA"/>
</dbReference>
<comment type="cofactor">
    <cofactor evidence="1">
        <name>Mg(2+)</name>
        <dbReference type="ChEBI" id="CHEBI:18420"/>
    </cofactor>
</comment>
<evidence type="ECO:0000256" key="1">
    <source>
        <dbReference type="ARBA" id="ARBA00001946"/>
    </source>
</evidence>
<dbReference type="GO" id="GO:0005789">
    <property type="term" value="C:endoplasmic reticulum membrane"/>
    <property type="evidence" value="ECO:0007669"/>
    <property type="project" value="UniProtKB-SubCell"/>
</dbReference>
<keyword evidence="15" id="KW-1185">Reference proteome</keyword>
<name>A0AAD7P1E8_9AGAR</name>
<evidence type="ECO:0000313" key="15">
    <source>
        <dbReference type="Proteomes" id="UP001215280"/>
    </source>
</evidence>
<evidence type="ECO:0000256" key="9">
    <source>
        <dbReference type="ARBA" id="ARBA00022842"/>
    </source>
</evidence>
<proteinExistence type="inferred from homology"/>
<evidence type="ECO:0000256" key="3">
    <source>
        <dbReference type="ARBA" id="ARBA00004922"/>
    </source>
</evidence>
<comment type="caution">
    <text evidence="14">The sequence shown here is derived from an EMBL/GenBank/DDBJ whole genome shotgun (WGS) entry which is preliminary data.</text>
</comment>
<evidence type="ECO:0000256" key="6">
    <source>
        <dbReference type="ARBA" id="ARBA00022679"/>
    </source>
</evidence>
<comment type="similarity">
    <text evidence="4">Belongs to the UPP synthase family.</text>
</comment>
<dbReference type="InterPro" id="IPR038887">
    <property type="entry name" value="Nus1/NgBR"/>
</dbReference>
<keyword evidence="7" id="KW-0812">Transmembrane</keyword>
<dbReference type="PANTHER" id="PTHR21528">
    <property type="entry name" value="DEHYDRODOLICHYL DIPHOSPHATE SYNTHASE COMPLEX SUBUNIT NUS1"/>
    <property type="match status" value="1"/>
</dbReference>
<reference evidence="14" key="1">
    <citation type="submission" date="2023-03" db="EMBL/GenBank/DDBJ databases">
        <title>Massive genome expansion in bonnet fungi (Mycena s.s.) driven by repeated elements and novel gene families across ecological guilds.</title>
        <authorList>
            <consortium name="Lawrence Berkeley National Laboratory"/>
            <person name="Harder C.B."/>
            <person name="Miyauchi S."/>
            <person name="Viragh M."/>
            <person name="Kuo A."/>
            <person name="Thoen E."/>
            <person name="Andreopoulos B."/>
            <person name="Lu D."/>
            <person name="Skrede I."/>
            <person name="Drula E."/>
            <person name="Henrissat B."/>
            <person name="Morin E."/>
            <person name="Kohler A."/>
            <person name="Barry K."/>
            <person name="LaButti K."/>
            <person name="Morin E."/>
            <person name="Salamov A."/>
            <person name="Lipzen A."/>
            <person name="Mereny Z."/>
            <person name="Hegedus B."/>
            <person name="Baldrian P."/>
            <person name="Stursova M."/>
            <person name="Weitz H."/>
            <person name="Taylor A."/>
            <person name="Grigoriev I.V."/>
            <person name="Nagy L.G."/>
            <person name="Martin F."/>
            <person name="Kauserud H."/>
        </authorList>
    </citation>
    <scope>NUCLEOTIDE SEQUENCE</scope>
    <source>
        <strain evidence="14">CBHHK188m</strain>
    </source>
</reference>
<dbReference type="AlphaFoldDB" id="A0AAD7P1E8"/>
<evidence type="ECO:0000256" key="12">
    <source>
        <dbReference type="ARBA" id="ARBA00047353"/>
    </source>
</evidence>
<keyword evidence="6" id="KW-0808">Transferase</keyword>
<organism evidence="14 15">
    <name type="scientific">Mycena maculata</name>
    <dbReference type="NCBI Taxonomy" id="230809"/>
    <lineage>
        <taxon>Eukaryota</taxon>
        <taxon>Fungi</taxon>
        <taxon>Dikarya</taxon>
        <taxon>Basidiomycota</taxon>
        <taxon>Agaricomycotina</taxon>
        <taxon>Agaricomycetes</taxon>
        <taxon>Agaricomycetidae</taxon>
        <taxon>Agaricales</taxon>
        <taxon>Marasmiineae</taxon>
        <taxon>Mycenaceae</taxon>
        <taxon>Mycena</taxon>
    </lineage>
</organism>
<evidence type="ECO:0000256" key="13">
    <source>
        <dbReference type="SAM" id="MobiDB-lite"/>
    </source>
</evidence>
<comment type="pathway">
    <text evidence="3">Protein modification; protein glycosylation.</text>
</comment>
<dbReference type="Proteomes" id="UP001215280">
    <property type="component" value="Unassembled WGS sequence"/>
</dbReference>
<evidence type="ECO:0000256" key="8">
    <source>
        <dbReference type="ARBA" id="ARBA00022824"/>
    </source>
</evidence>
<dbReference type="GO" id="GO:1904423">
    <property type="term" value="C:dehydrodolichyl diphosphate synthase complex"/>
    <property type="evidence" value="ECO:0007669"/>
    <property type="project" value="InterPro"/>
</dbReference>